<dbReference type="Gene3D" id="3.30.70.270">
    <property type="match status" value="1"/>
</dbReference>
<dbReference type="SUPFAM" id="SSF55073">
    <property type="entry name" value="Nucleotide cyclase"/>
    <property type="match status" value="1"/>
</dbReference>
<dbReference type="SUPFAM" id="SSF52172">
    <property type="entry name" value="CheY-like"/>
    <property type="match status" value="1"/>
</dbReference>
<dbReference type="AlphaFoldDB" id="A0A8J7FHP9"/>
<gene>
    <name evidence="5" type="ORF">IOQ59_20115</name>
</gene>
<dbReference type="FunFam" id="3.30.70.270:FF:000001">
    <property type="entry name" value="Diguanylate cyclase domain protein"/>
    <property type="match status" value="1"/>
</dbReference>
<dbReference type="InterPro" id="IPR036249">
    <property type="entry name" value="Thioredoxin-like_sf"/>
</dbReference>
<proteinExistence type="predicted"/>
<dbReference type="GO" id="GO:0005886">
    <property type="term" value="C:plasma membrane"/>
    <property type="evidence" value="ECO:0007669"/>
    <property type="project" value="TreeGrafter"/>
</dbReference>
<dbReference type="SMART" id="SM00267">
    <property type="entry name" value="GGDEF"/>
    <property type="match status" value="1"/>
</dbReference>
<keyword evidence="6" id="KW-1185">Reference proteome</keyword>
<feature type="domain" description="GGDEF" evidence="4">
    <location>
        <begin position="369"/>
        <end position="503"/>
    </location>
</feature>
<dbReference type="GO" id="GO:0052621">
    <property type="term" value="F:diguanylate cyclase activity"/>
    <property type="evidence" value="ECO:0007669"/>
    <property type="project" value="UniProtKB-EC"/>
</dbReference>
<dbReference type="InterPro" id="IPR011006">
    <property type="entry name" value="CheY-like_superfamily"/>
</dbReference>
<dbReference type="GO" id="GO:1902201">
    <property type="term" value="P:negative regulation of bacterial-type flagellum-dependent cell motility"/>
    <property type="evidence" value="ECO:0007669"/>
    <property type="project" value="TreeGrafter"/>
</dbReference>
<comment type="caution">
    <text evidence="5">The sequence shown here is derived from an EMBL/GenBank/DDBJ whole genome shotgun (WGS) entry which is preliminary data.</text>
</comment>
<dbReference type="PROSITE" id="PS50887">
    <property type="entry name" value="GGDEF"/>
    <property type="match status" value="1"/>
</dbReference>
<evidence type="ECO:0000256" key="1">
    <source>
        <dbReference type="ARBA" id="ARBA00001946"/>
    </source>
</evidence>
<dbReference type="CDD" id="cd01949">
    <property type="entry name" value="GGDEF"/>
    <property type="match status" value="1"/>
</dbReference>
<accession>A0A8J7FHP9</accession>
<dbReference type="RefSeq" id="WP_193955269.1">
    <property type="nucleotide sequence ID" value="NZ_JADEYS010000030.1"/>
</dbReference>
<dbReference type="EMBL" id="JADEYS010000030">
    <property type="protein sequence ID" value="MBE9399574.1"/>
    <property type="molecule type" value="Genomic_DNA"/>
</dbReference>
<organism evidence="5 6">
    <name type="scientific">Pontibacterium sinense</name>
    <dbReference type="NCBI Taxonomy" id="2781979"/>
    <lineage>
        <taxon>Bacteria</taxon>
        <taxon>Pseudomonadati</taxon>
        <taxon>Pseudomonadota</taxon>
        <taxon>Gammaproteobacteria</taxon>
        <taxon>Oceanospirillales</taxon>
        <taxon>Oceanospirillaceae</taxon>
        <taxon>Pontibacterium</taxon>
    </lineage>
</organism>
<dbReference type="Pfam" id="PF00990">
    <property type="entry name" value="GGDEF"/>
    <property type="match status" value="1"/>
</dbReference>
<dbReference type="EC" id="2.7.7.65" evidence="2"/>
<dbReference type="InterPro" id="IPR001853">
    <property type="entry name" value="DSBA-like_thioredoxin_dom"/>
</dbReference>
<dbReference type="PANTHER" id="PTHR45138">
    <property type="entry name" value="REGULATORY COMPONENTS OF SENSORY TRANSDUCTION SYSTEM"/>
    <property type="match status" value="1"/>
</dbReference>
<comment type="cofactor">
    <cofactor evidence="1">
        <name>Mg(2+)</name>
        <dbReference type="ChEBI" id="CHEBI:18420"/>
    </cofactor>
</comment>
<dbReference type="InterPro" id="IPR050469">
    <property type="entry name" value="Diguanylate_Cyclase"/>
</dbReference>
<dbReference type="PANTHER" id="PTHR45138:SF9">
    <property type="entry name" value="DIGUANYLATE CYCLASE DGCM-RELATED"/>
    <property type="match status" value="1"/>
</dbReference>
<name>A0A8J7FHP9_9GAMM</name>
<comment type="catalytic activity">
    <reaction evidence="3">
        <text>2 GTP = 3',3'-c-di-GMP + 2 diphosphate</text>
        <dbReference type="Rhea" id="RHEA:24898"/>
        <dbReference type="ChEBI" id="CHEBI:33019"/>
        <dbReference type="ChEBI" id="CHEBI:37565"/>
        <dbReference type="ChEBI" id="CHEBI:58805"/>
        <dbReference type="EC" id="2.7.7.65"/>
    </reaction>
</comment>
<evidence type="ECO:0000259" key="4">
    <source>
        <dbReference type="PROSITE" id="PS50887"/>
    </source>
</evidence>
<dbReference type="Pfam" id="PF01323">
    <property type="entry name" value="DSBA"/>
    <property type="match status" value="1"/>
</dbReference>
<dbReference type="GO" id="GO:0043709">
    <property type="term" value="P:cell adhesion involved in single-species biofilm formation"/>
    <property type="evidence" value="ECO:0007669"/>
    <property type="project" value="TreeGrafter"/>
</dbReference>
<sequence length="503" mass="56292">MLQYVIYADLNCPFCYAMQEQLHAMDLLEQVDWRLIEHAPDISVFNATPESQAELASEVFTVRSRAPQVQVALPPLRSDSRFAILCVIAAREIDEVKALDLLTNLYRALWIEGKDISSTAVIYDCIVEAGLPGELSIEESHELCLQNWQQQWERGSYNLRIPVLTTDNDERTLLGLPSQEHISAFFGGEQPPGPVGSFDQCHGRDQQTIAFYGHDGVQSIWNVIASVREDYNILLPASIQELRGMLNKPGETPDLILLNSINHWQQMLADTTEIVHQASENHTPVALVGDMLSDADEIKVYETGAADYLVKDRANGILKARIRTLLLLKRSHDLLERAARIDGLTQIYNRREFERSLEVEWLRGQRSKQPLSLIMLDVDHFKDYNDHYGHLTGDGCLQHVATAITESVKRAQDMVCRFGGEEFVVLLPETDQHGAEVLAEKIRKTVEDLAIAHAKSSAAECVTISLGIASLNPAENSSPRDLIQIADEALYKAKNNGRNCVAS</sequence>
<evidence type="ECO:0000256" key="3">
    <source>
        <dbReference type="ARBA" id="ARBA00034247"/>
    </source>
</evidence>
<evidence type="ECO:0000313" key="5">
    <source>
        <dbReference type="EMBL" id="MBE9399574.1"/>
    </source>
</evidence>
<dbReference type="Proteomes" id="UP000640333">
    <property type="component" value="Unassembled WGS sequence"/>
</dbReference>
<dbReference type="GO" id="GO:0016491">
    <property type="term" value="F:oxidoreductase activity"/>
    <property type="evidence" value="ECO:0007669"/>
    <property type="project" value="InterPro"/>
</dbReference>
<dbReference type="InterPro" id="IPR043128">
    <property type="entry name" value="Rev_trsase/Diguanyl_cyclase"/>
</dbReference>
<dbReference type="SUPFAM" id="SSF52833">
    <property type="entry name" value="Thioredoxin-like"/>
    <property type="match status" value="1"/>
</dbReference>
<evidence type="ECO:0000313" key="6">
    <source>
        <dbReference type="Proteomes" id="UP000640333"/>
    </source>
</evidence>
<reference evidence="5" key="1">
    <citation type="submission" date="2020-10" db="EMBL/GenBank/DDBJ databases">
        <title>Bacterium isolated from coastal waters sediment.</title>
        <authorList>
            <person name="Chen R.-J."/>
            <person name="Lu D.-C."/>
            <person name="Zhu K.-L."/>
            <person name="Du Z.-J."/>
        </authorList>
    </citation>
    <scope>NUCLEOTIDE SEQUENCE</scope>
    <source>
        <strain evidence="5">N1Y112</strain>
    </source>
</reference>
<dbReference type="InterPro" id="IPR029787">
    <property type="entry name" value="Nucleotide_cyclase"/>
</dbReference>
<dbReference type="InterPro" id="IPR000160">
    <property type="entry name" value="GGDEF_dom"/>
</dbReference>
<evidence type="ECO:0000256" key="2">
    <source>
        <dbReference type="ARBA" id="ARBA00012528"/>
    </source>
</evidence>
<dbReference type="Gene3D" id="3.40.30.10">
    <property type="entry name" value="Glutaredoxin"/>
    <property type="match status" value="1"/>
</dbReference>
<protein>
    <recommendedName>
        <fullName evidence="2">diguanylate cyclase</fullName>
        <ecNumber evidence="2">2.7.7.65</ecNumber>
    </recommendedName>
</protein>
<dbReference type="NCBIfam" id="TIGR00254">
    <property type="entry name" value="GGDEF"/>
    <property type="match status" value="1"/>
</dbReference>